<protein>
    <recommendedName>
        <fullName evidence="3">DUF3189 domain-containing protein</fullName>
    </recommendedName>
</protein>
<gene>
    <name evidence="1" type="ORF">SAMN05660472_01236</name>
</gene>
<evidence type="ECO:0000313" key="2">
    <source>
        <dbReference type="Proteomes" id="UP000198718"/>
    </source>
</evidence>
<dbReference type="RefSeq" id="WP_143011258.1">
    <property type="nucleotide sequence ID" value="NZ_FNFP01000002.1"/>
</dbReference>
<sequence length="151" mass="17200">MNIIYSCFGGAHSSIVTAAIHMGYLPIDRLPSQREILGVPFYDKAQNEEIGIPLHMGVDEKNNVIYIMGLGHNRDYYTKMTYEFYNEIMPSSKKNLLIINVTSLLNNSTRLGGFMSRRLNLINIGRPLTVHGILKNYNYFTKLVKEVKGKI</sequence>
<dbReference type="AlphaFoldDB" id="A0A1G9BPR6"/>
<proteinExistence type="predicted"/>
<dbReference type="Pfam" id="PF11385">
    <property type="entry name" value="DUF3189"/>
    <property type="match status" value="1"/>
</dbReference>
<dbReference type="InterPro" id="IPR021525">
    <property type="entry name" value="DUF3189"/>
</dbReference>
<dbReference type="OrthoDB" id="1680616at2"/>
<reference evidence="1 2" key="1">
    <citation type="submission" date="2016-10" db="EMBL/GenBank/DDBJ databases">
        <authorList>
            <person name="de Groot N.N."/>
        </authorList>
    </citation>
    <scope>NUCLEOTIDE SEQUENCE [LARGE SCALE GENOMIC DNA]</scope>
    <source>
        <strain evidence="1 2">DSM 18346</strain>
    </source>
</reference>
<evidence type="ECO:0000313" key="1">
    <source>
        <dbReference type="EMBL" id="SDK41478.1"/>
    </source>
</evidence>
<keyword evidence="2" id="KW-1185">Reference proteome</keyword>
<dbReference type="Proteomes" id="UP000198718">
    <property type="component" value="Unassembled WGS sequence"/>
</dbReference>
<evidence type="ECO:0008006" key="3">
    <source>
        <dbReference type="Google" id="ProtNLM"/>
    </source>
</evidence>
<organism evidence="1 2">
    <name type="scientific">Natronincola ferrireducens</name>
    <dbReference type="NCBI Taxonomy" id="393762"/>
    <lineage>
        <taxon>Bacteria</taxon>
        <taxon>Bacillati</taxon>
        <taxon>Bacillota</taxon>
        <taxon>Clostridia</taxon>
        <taxon>Peptostreptococcales</taxon>
        <taxon>Natronincolaceae</taxon>
        <taxon>Natronincola</taxon>
    </lineage>
</organism>
<accession>A0A1G9BPR6</accession>
<dbReference type="EMBL" id="FNFP01000002">
    <property type="protein sequence ID" value="SDK41478.1"/>
    <property type="molecule type" value="Genomic_DNA"/>
</dbReference>
<dbReference type="STRING" id="393762.SAMN05660472_01236"/>
<name>A0A1G9BPR6_9FIRM</name>